<dbReference type="RefSeq" id="XP_009048181.1">
    <property type="nucleotide sequence ID" value="XM_009049933.1"/>
</dbReference>
<keyword evidence="4" id="KW-1185">Reference proteome</keyword>
<dbReference type="Proteomes" id="UP000030746">
    <property type="component" value="Unassembled WGS sequence"/>
</dbReference>
<reference evidence="3 4" key="1">
    <citation type="journal article" date="2013" name="Nature">
        <title>Insights into bilaterian evolution from three spiralian genomes.</title>
        <authorList>
            <person name="Simakov O."/>
            <person name="Marletaz F."/>
            <person name="Cho S.J."/>
            <person name="Edsinger-Gonzales E."/>
            <person name="Havlak P."/>
            <person name="Hellsten U."/>
            <person name="Kuo D.H."/>
            <person name="Larsson T."/>
            <person name="Lv J."/>
            <person name="Arendt D."/>
            <person name="Savage R."/>
            <person name="Osoegawa K."/>
            <person name="de Jong P."/>
            <person name="Grimwood J."/>
            <person name="Chapman J.A."/>
            <person name="Shapiro H."/>
            <person name="Aerts A."/>
            <person name="Otillar R.P."/>
            <person name="Terry A.Y."/>
            <person name="Boore J.L."/>
            <person name="Grigoriev I.V."/>
            <person name="Lindberg D.R."/>
            <person name="Seaver E.C."/>
            <person name="Weisblat D.A."/>
            <person name="Putnam N.H."/>
            <person name="Rokhsar D.S."/>
        </authorList>
    </citation>
    <scope>NUCLEOTIDE SEQUENCE [LARGE SCALE GENOMIC DNA]</scope>
</reference>
<dbReference type="EMBL" id="KB200538">
    <property type="protein sequence ID" value="ESP01131.1"/>
    <property type="molecule type" value="Genomic_DNA"/>
</dbReference>
<evidence type="ECO:0000313" key="3">
    <source>
        <dbReference type="EMBL" id="ESP01131.1"/>
    </source>
</evidence>
<dbReference type="GeneID" id="20242176"/>
<name>V4B1E7_LOTGI</name>
<keyword evidence="1" id="KW-0812">Transmembrane</keyword>
<dbReference type="AlphaFoldDB" id="V4B1E7"/>
<accession>V4B1E7</accession>
<feature type="signal peptide" evidence="2">
    <location>
        <begin position="1"/>
        <end position="18"/>
    </location>
</feature>
<feature type="chain" id="PRO_5004716533" evidence="2">
    <location>
        <begin position="19"/>
        <end position="125"/>
    </location>
</feature>
<gene>
    <name evidence="3" type="ORF">LOTGIDRAFT_172760</name>
</gene>
<evidence type="ECO:0000256" key="1">
    <source>
        <dbReference type="SAM" id="Phobius"/>
    </source>
</evidence>
<feature type="transmembrane region" description="Helical" evidence="1">
    <location>
        <begin position="34"/>
        <end position="54"/>
    </location>
</feature>
<keyword evidence="1" id="KW-1133">Transmembrane helix</keyword>
<evidence type="ECO:0000313" key="4">
    <source>
        <dbReference type="Proteomes" id="UP000030746"/>
    </source>
</evidence>
<proteinExistence type="predicted"/>
<organism evidence="3 4">
    <name type="scientific">Lottia gigantea</name>
    <name type="common">Giant owl limpet</name>
    <dbReference type="NCBI Taxonomy" id="225164"/>
    <lineage>
        <taxon>Eukaryota</taxon>
        <taxon>Metazoa</taxon>
        <taxon>Spiralia</taxon>
        <taxon>Lophotrochozoa</taxon>
        <taxon>Mollusca</taxon>
        <taxon>Gastropoda</taxon>
        <taxon>Patellogastropoda</taxon>
        <taxon>Lottioidea</taxon>
        <taxon>Lottiidae</taxon>
        <taxon>Lottia</taxon>
    </lineage>
</organism>
<dbReference type="KEGG" id="lgi:LOTGIDRAFT_172760"/>
<keyword evidence="2" id="KW-0732">Signal</keyword>
<sequence>MWCFLYFLLTGLVDVLMAKPLELSGALPSTLVLPVMLPVIASLVVTIFFMSLCVTCKKKSATVSPQVKQDRNVRRTSIRTYSIQSEDLTPVNTTYLNTDTKSKTITRKISQTERVRVKQPATIFE</sequence>
<protein>
    <submittedName>
        <fullName evidence="3">Uncharacterized protein</fullName>
    </submittedName>
</protein>
<keyword evidence="1" id="KW-0472">Membrane</keyword>
<dbReference type="CTD" id="20242176"/>
<evidence type="ECO:0000256" key="2">
    <source>
        <dbReference type="SAM" id="SignalP"/>
    </source>
</evidence>
<dbReference type="HOGENOM" id="CLU_1995179_0_0_1"/>